<dbReference type="AlphaFoldDB" id="A0A447TEL3"/>
<proteinExistence type="predicted"/>
<dbReference type="Pfam" id="PF10458">
    <property type="entry name" value="Val_tRNA-synt_C"/>
    <property type="match status" value="1"/>
</dbReference>
<dbReference type="GO" id="GO:0004832">
    <property type="term" value="F:valine-tRNA ligase activity"/>
    <property type="evidence" value="ECO:0007669"/>
    <property type="project" value="InterPro"/>
</dbReference>
<evidence type="ECO:0000313" key="4">
    <source>
        <dbReference type="EMBL" id="VEB43375.1"/>
    </source>
</evidence>
<reference evidence="4 5" key="1">
    <citation type="submission" date="2018-12" db="EMBL/GenBank/DDBJ databases">
        <authorList>
            <consortium name="Pathogen Informatics"/>
        </authorList>
    </citation>
    <scope>NUCLEOTIDE SEQUENCE [LARGE SCALE GENOMIC DNA]</scope>
    <source>
        <strain evidence="4 5">NCTC9695</strain>
    </source>
</reference>
<keyword evidence="4" id="KW-0436">Ligase</keyword>
<dbReference type="GO" id="GO:0005737">
    <property type="term" value="C:cytoplasm"/>
    <property type="evidence" value="ECO:0007669"/>
    <property type="project" value="InterPro"/>
</dbReference>
<evidence type="ECO:0000259" key="3">
    <source>
        <dbReference type="Pfam" id="PF10458"/>
    </source>
</evidence>
<accession>A0A447TEL3</accession>
<gene>
    <name evidence="4" type="ORF">NCTC9695_03833</name>
</gene>
<dbReference type="GO" id="GO:0006438">
    <property type="term" value="P:valyl-tRNA aminoacylation"/>
    <property type="evidence" value="ECO:0007669"/>
    <property type="project" value="InterPro"/>
</dbReference>
<evidence type="ECO:0000313" key="5">
    <source>
        <dbReference type="Proteomes" id="UP000275777"/>
    </source>
</evidence>
<dbReference type="SUPFAM" id="SSF46589">
    <property type="entry name" value="tRNA-binding arm"/>
    <property type="match status" value="1"/>
</dbReference>
<dbReference type="EMBL" id="LR134182">
    <property type="protein sequence ID" value="VEB43375.1"/>
    <property type="molecule type" value="Genomic_DNA"/>
</dbReference>
<dbReference type="Gene3D" id="1.10.287.380">
    <property type="entry name" value="Valyl-tRNA synthetase, C-terminal domain"/>
    <property type="match status" value="1"/>
</dbReference>
<evidence type="ECO:0000256" key="1">
    <source>
        <dbReference type="ARBA" id="ARBA00022741"/>
    </source>
</evidence>
<name>A0A447TEL3_CHRVL</name>
<evidence type="ECO:0000256" key="2">
    <source>
        <dbReference type="ARBA" id="ARBA00022840"/>
    </source>
</evidence>
<sequence length="124" mass="14195">MPYLKLLARLTEGTLVAKLPEDDSPVAISGEARLMLKVEVDKAAETARLTKEQGKVEAELAKLTAKLEKPGYVDKARRIWWSAIRRRWRSLPISWRRLKRSLLSWRNSSNPAIFAGIFFILDMS</sequence>
<feature type="domain" description="Valyl-tRNA synthetase tRNA-binding arm" evidence="3">
    <location>
        <begin position="43"/>
        <end position="76"/>
    </location>
</feature>
<keyword evidence="1" id="KW-0547">Nucleotide-binding</keyword>
<protein>
    <submittedName>
        <fullName evidence="4">Valyl-tRNA synthetase</fullName>
    </submittedName>
</protein>
<keyword evidence="2" id="KW-0067">ATP-binding</keyword>
<dbReference type="InterPro" id="IPR019499">
    <property type="entry name" value="Val-tRNA_synth_tRNA-bd"/>
</dbReference>
<dbReference type="InterPro" id="IPR010978">
    <property type="entry name" value="tRNA-bd_arm"/>
</dbReference>
<organism evidence="4 5">
    <name type="scientific">Chromobacterium violaceum</name>
    <dbReference type="NCBI Taxonomy" id="536"/>
    <lineage>
        <taxon>Bacteria</taxon>
        <taxon>Pseudomonadati</taxon>
        <taxon>Pseudomonadota</taxon>
        <taxon>Betaproteobacteria</taxon>
        <taxon>Neisseriales</taxon>
        <taxon>Chromobacteriaceae</taxon>
        <taxon>Chromobacterium</taxon>
    </lineage>
</organism>
<dbReference type="GO" id="GO:0005524">
    <property type="term" value="F:ATP binding"/>
    <property type="evidence" value="ECO:0007669"/>
    <property type="project" value="UniProtKB-KW"/>
</dbReference>
<dbReference type="InterPro" id="IPR037118">
    <property type="entry name" value="Val-tRNA_synth_C_sf"/>
</dbReference>
<dbReference type="Proteomes" id="UP000275777">
    <property type="component" value="Chromosome"/>
</dbReference>
<keyword evidence="4" id="KW-0030">Aminoacyl-tRNA synthetase</keyword>